<keyword evidence="13" id="KW-1185">Reference proteome</keyword>
<reference evidence="12" key="2">
    <citation type="submission" date="2020-09" db="EMBL/GenBank/DDBJ databases">
        <title>Reference genome assembly for Australian Ascochyta lentis isolate Al4.</title>
        <authorList>
            <person name="Lee R.C."/>
            <person name="Farfan-Caceres L.M."/>
            <person name="Debler J.W."/>
            <person name="Williams A.H."/>
            <person name="Henares B.M."/>
        </authorList>
    </citation>
    <scope>NUCLEOTIDE SEQUENCE</scope>
    <source>
        <strain evidence="12">Al4</strain>
    </source>
</reference>
<gene>
    <name evidence="12" type="ORF">EKO04_004224</name>
</gene>
<evidence type="ECO:0000256" key="9">
    <source>
        <dbReference type="SAM" id="Phobius"/>
    </source>
</evidence>
<dbReference type="Pfam" id="PF00664">
    <property type="entry name" value="ABC_membrane"/>
    <property type="match status" value="1"/>
</dbReference>
<evidence type="ECO:0000259" key="11">
    <source>
        <dbReference type="PROSITE" id="PS50929"/>
    </source>
</evidence>
<keyword evidence="5" id="KW-0067">ATP-binding</keyword>
<dbReference type="InterPro" id="IPR039421">
    <property type="entry name" value="Type_1_exporter"/>
</dbReference>
<dbReference type="SUPFAM" id="SSF90123">
    <property type="entry name" value="ABC transporter transmembrane region"/>
    <property type="match status" value="1"/>
</dbReference>
<evidence type="ECO:0008006" key="14">
    <source>
        <dbReference type="Google" id="ProtNLM"/>
    </source>
</evidence>
<feature type="transmembrane region" description="Helical" evidence="9">
    <location>
        <begin position="314"/>
        <end position="336"/>
    </location>
</feature>
<dbReference type="InterPro" id="IPR003439">
    <property type="entry name" value="ABC_transporter-like_ATP-bd"/>
</dbReference>
<dbReference type="EMBL" id="RZGK01000007">
    <property type="protein sequence ID" value="KAF9697540.1"/>
    <property type="molecule type" value="Genomic_DNA"/>
</dbReference>
<dbReference type="PANTHER" id="PTHR24221:SF503">
    <property type="entry name" value="MITOCHONDRIAL POTASSIUM CHANNEL ATP-BINDING SUBUNIT"/>
    <property type="match status" value="1"/>
</dbReference>
<dbReference type="FunFam" id="3.40.50.300:FF:000287">
    <property type="entry name" value="Multidrug ABC transporter ATP-binding protein"/>
    <property type="match status" value="1"/>
</dbReference>
<evidence type="ECO:0000259" key="10">
    <source>
        <dbReference type="PROSITE" id="PS50893"/>
    </source>
</evidence>
<dbReference type="SMART" id="SM00382">
    <property type="entry name" value="AAA"/>
    <property type="match status" value="1"/>
</dbReference>
<keyword evidence="2" id="KW-0813">Transport</keyword>
<dbReference type="GO" id="GO:0140359">
    <property type="term" value="F:ABC-type transporter activity"/>
    <property type="evidence" value="ECO:0007669"/>
    <property type="project" value="InterPro"/>
</dbReference>
<dbReference type="Gene3D" id="3.40.50.300">
    <property type="entry name" value="P-loop containing nucleotide triphosphate hydrolases"/>
    <property type="match status" value="1"/>
</dbReference>
<name>A0A8H7MJY1_9PLEO</name>
<dbReference type="Proteomes" id="UP000651452">
    <property type="component" value="Unassembled WGS sequence"/>
</dbReference>
<evidence type="ECO:0000256" key="6">
    <source>
        <dbReference type="ARBA" id="ARBA00022989"/>
    </source>
</evidence>
<dbReference type="PROSITE" id="PS50893">
    <property type="entry name" value="ABC_TRANSPORTER_2"/>
    <property type="match status" value="1"/>
</dbReference>
<comment type="caution">
    <text evidence="12">The sequence shown here is derived from an EMBL/GenBank/DDBJ whole genome shotgun (WGS) entry which is preliminary data.</text>
</comment>
<accession>A0A8H7MJY1</accession>
<protein>
    <recommendedName>
        <fullName evidence="14">P-loop containing nucleoside triphosphate hydrolase protein</fullName>
    </recommendedName>
</protein>
<dbReference type="AlphaFoldDB" id="A0A8H7MJY1"/>
<comment type="subcellular location">
    <subcellularLocation>
        <location evidence="1">Membrane</location>
        <topology evidence="1">Multi-pass membrane protein</topology>
    </subcellularLocation>
</comment>
<reference evidence="12" key="1">
    <citation type="submission" date="2018-12" db="EMBL/GenBank/DDBJ databases">
        <authorList>
            <person name="Syme R.A."/>
            <person name="Farfan-Caceres L."/>
            <person name="Lichtenzveig J."/>
        </authorList>
    </citation>
    <scope>NUCLEOTIDE SEQUENCE</scope>
    <source>
        <strain evidence="12">Al4</strain>
    </source>
</reference>
<evidence type="ECO:0000256" key="3">
    <source>
        <dbReference type="ARBA" id="ARBA00022692"/>
    </source>
</evidence>
<evidence type="ECO:0000256" key="4">
    <source>
        <dbReference type="ARBA" id="ARBA00022741"/>
    </source>
</evidence>
<dbReference type="InterPro" id="IPR003593">
    <property type="entry name" value="AAA+_ATPase"/>
</dbReference>
<keyword evidence="7 9" id="KW-0472">Membrane</keyword>
<dbReference type="PANTHER" id="PTHR24221">
    <property type="entry name" value="ATP-BINDING CASSETTE SUB-FAMILY B"/>
    <property type="match status" value="1"/>
</dbReference>
<dbReference type="GO" id="GO:0016887">
    <property type="term" value="F:ATP hydrolysis activity"/>
    <property type="evidence" value="ECO:0007669"/>
    <property type="project" value="InterPro"/>
</dbReference>
<evidence type="ECO:0000313" key="13">
    <source>
        <dbReference type="Proteomes" id="UP000651452"/>
    </source>
</evidence>
<evidence type="ECO:0000256" key="5">
    <source>
        <dbReference type="ARBA" id="ARBA00022840"/>
    </source>
</evidence>
<feature type="domain" description="ABC transmembrane type-1" evidence="11">
    <location>
        <begin position="94"/>
        <end position="370"/>
    </location>
</feature>
<feature type="transmembrane region" description="Helical" evidence="9">
    <location>
        <begin position="231"/>
        <end position="250"/>
    </location>
</feature>
<dbReference type="OrthoDB" id="6500128at2759"/>
<comment type="similarity">
    <text evidence="8">Belongs to the ABC transporter superfamily. ABCB family. Heavy Metal importer (TC 3.A.1.210) subfamily.</text>
</comment>
<feature type="domain" description="ABC transporter" evidence="10">
    <location>
        <begin position="409"/>
        <end position="643"/>
    </location>
</feature>
<dbReference type="CDD" id="cd18583">
    <property type="entry name" value="ABC_6TM_HMT1"/>
    <property type="match status" value="1"/>
</dbReference>
<dbReference type="InterPro" id="IPR011527">
    <property type="entry name" value="ABC1_TM_dom"/>
</dbReference>
<dbReference type="Pfam" id="PF00005">
    <property type="entry name" value="ABC_tran"/>
    <property type="match status" value="1"/>
</dbReference>
<dbReference type="InterPro" id="IPR036640">
    <property type="entry name" value="ABC1_TM_sf"/>
</dbReference>
<dbReference type="SUPFAM" id="SSF52540">
    <property type="entry name" value="P-loop containing nucleoside triphosphate hydrolases"/>
    <property type="match status" value="1"/>
</dbReference>
<evidence type="ECO:0000256" key="8">
    <source>
        <dbReference type="ARBA" id="ARBA00024363"/>
    </source>
</evidence>
<evidence type="ECO:0000256" key="7">
    <source>
        <dbReference type="ARBA" id="ARBA00023136"/>
    </source>
</evidence>
<dbReference type="InterPro" id="IPR027417">
    <property type="entry name" value="P-loop_NTPase"/>
</dbReference>
<dbReference type="PROSITE" id="PS00211">
    <property type="entry name" value="ABC_TRANSPORTER_1"/>
    <property type="match status" value="1"/>
</dbReference>
<evidence type="ECO:0000313" key="12">
    <source>
        <dbReference type="EMBL" id="KAF9697540.1"/>
    </source>
</evidence>
<keyword evidence="6 9" id="KW-1133">Transmembrane helix</keyword>
<keyword evidence="3 9" id="KW-0812">Transmembrane</keyword>
<organism evidence="12 13">
    <name type="scientific">Ascochyta lentis</name>
    <dbReference type="NCBI Taxonomy" id="205686"/>
    <lineage>
        <taxon>Eukaryota</taxon>
        <taxon>Fungi</taxon>
        <taxon>Dikarya</taxon>
        <taxon>Ascomycota</taxon>
        <taxon>Pezizomycotina</taxon>
        <taxon>Dothideomycetes</taxon>
        <taxon>Pleosporomycetidae</taxon>
        <taxon>Pleosporales</taxon>
        <taxon>Pleosporineae</taxon>
        <taxon>Didymellaceae</taxon>
        <taxon>Ascochyta</taxon>
    </lineage>
</organism>
<proteinExistence type="inferred from homology"/>
<dbReference type="PROSITE" id="PS50929">
    <property type="entry name" value="ABC_TM1F"/>
    <property type="match status" value="1"/>
</dbReference>
<keyword evidence="4" id="KW-0547">Nucleotide-binding</keyword>
<dbReference type="GO" id="GO:0005524">
    <property type="term" value="F:ATP binding"/>
    <property type="evidence" value="ECO:0007669"/>
    <property type="project" value="UniProtKB-KW"/>
</dbReference>
<dbReference type="GO" id="GO:0016020">
    <property type="term" value="C:membrane"/>
    <property type="evidence" value="ECO:0007669"/>
    <property type="project" value="UniProtKB-SubCell"/>
</dbReference>
<evidence type="ECO:0000256" key="2">
    <source>
        <dbReference type="ARBA" id="ARBA00022448"/>
    </source>
</evidence>
<evidence type="ECO:0000256" key="1">
    <source>
        <dbReference type="ARBA" id="ARBA00004141"/>
    </source>
</evidence>
<sequence>MPPQFWGSPGKGIQDTDPLLESALPATIETDCSNFKADEDECDDRSDDNDEEILEARAERLRETGGWLGYLKDFTIFLPYLIPRRDGKVQLCLVVCIVTIISGRILHVAIPYMLGLIADKVTSGATPAKELIIFFFLDILDGESGIRFVQRLSEIHIKQFSYKKITNAAFNHVMAQSIDFHSTQDSAEVMKAIEQGEALGNVLESIIIEIAPTVVDVIVACVIFYRKFHPAVAMVLLGASIVYLVAETLSSRITTGDRRRLTKAERLETRKMHQAVQGWHTVTYFNQFRREAGLFSSAVNDHMKAKTRFEGRQALVKALVELLVPVTFVALAYLILQRIAAGDASPGDFVFFLSYWDSIIYPLKFLTELFRWLVRDFVDAERLLLLLKTKPSITDAPDAVQLTACEGGIRFDKVSFMYDEGRYALRDISFTASPGQTVALVGQTGAGKSSILKLLLRLHDVTSGSISVLGQNVRTATLSSLRDCISMVPQSPMFFNTSVMENVRYARSTATDDEVHAACHVAAIHDTIMRYADDYNTQVGERGVKLSGGEAQRLAIARALLKNAPVVLLDEATSAVDTVTEAKIKDALEKLTEGKVVIVIAHRLSTIVHADQILVLHEGSIVERGQHAELCKNKGRYWELWSQI</sequence>
<dbReference type="InterPro" id="IPR017871">
    <property type="entry name" value="ABC_transporter-like_CS"/>
</dbReference>
<dbReference type="Gene3D" id="1.20.1560.10">
    <property type="entry name" value="ABC transporter type 1, transmembrane domain"/>
    <property type="match status" value="1"/>
</dbReference>